<evidence type="ECO:0000313" key="1">
    <source>
        <dbReference type="EMBL" id="KAK0490055.1"/>
    </source>
</evidence>
<evidence type="ECO:0000313" key="2">
    <source>
        <dbReference type="Proteomes" id="UP001175228"/>
    </source>
</evidence>
<dbReference type="Proteomes" id="UP001175228">
    <property type="component" value="Unassembled WGS sequence"/>
</dbReference>
<keyword evidence="2" id="KW-1185">Reference proteome</keyword>
<sequence length="192" mass="21407">MNLRPHPKSPCDVCLTPLVSVGLQVTRHSPAKSLARRTESLSDTISGPHCPYTASFSTFRFKSDPYFWYHSFFLPLLTSPSSLSPKYNVSPPPRQKCLPSLWPYRQPCMSKTFYYIGNYHSIIIVDIRSPKKLSGVKSLDVNSVYFTLEAADRQRVCVLAGNTSAIRSSIPPTSTGIVPPVAEKCNIEEPAR</sequence>
<organism evidence="1 2">
    <name type="scientific">Armillaria luteobubalina</name>
    <dbReference type="NCBI Taxonomy" id="153913"/>
    <lineage>
        <taxon>Eukaryota</taxon>
        <taxon>Fungi</taxon>
        <taxon>Dikarya</taxon>
        <taxon>Basidiomycota</taxon>
        <taxon>Agaricomycotina</taxon>
        <taxon>Agaricomycetes</taxon>
        <taxon>Agaricomycetidae</taxon>
        <taxon>Agaricales</taxon>
        <taxon>Marasmiineae</taxon>
        <taxon>Physalacriaceae</taxon>
        <taxon>Armillaria</taxon>
    </lineage>
</organism>
<proteinExistence type="predicted"/>
<name>A0AA39PU14_9AGAR</name>
<dbReference type="AlphaFoldDB" id="A0AA39PU14"/>
<accession>A0AA39PU14</accession>
<reference evidence="1" key="1">
    <citation type="submission" date="2023-06" db="EMBL/GenBank/DDBJ databases">
        <authorList>
            <consortium name="Lawrence Berkeley National Laboratory"/>
            <person name="Ahrendt S."/>
            <person name="Sahu N."/>
            <person name="Indic B."/>
            <person name="Wong-Bajracharya J."/>
            <person name="Merenyi Z."/>
            <person name="Ke H.-M."/>
            <person name="Monk M."/>
            <person name="Kocsube S."/>
            <person name="Drula E."/>
            <person name="Lipzen A."/>
            <person name="Balint B."/>
            <person name="Henrissat B."/>
            <person name="Andreopoulos B."/>
            <person name="Martin F.M."/>
            <person name="Harder C.B."/>
            <person name="Rigling D."/>
            <person name="Ford K.L."/>
            <person name="Foster G.D."/>
            <person name="Pangilinan J."/>
            <person name="Papanicolaou A."/>
            <person name="Barry K."/>
            <person name="LaButti K."/>
            <person name="Viragh M."/>
            <person name="Koriabine M."/>
            <person name="Yan M."/>
            <person name="Riley R."/>
            <person name="Champramary S."/>
            <person name="Plett K.L."/>
            <person name="Tsai I.J."/>
            <person name="Slot J."/>
            <person name="Sipos G."/>
            <person name="Plett J."/>
            <person name="Nagy L.G."/>
            <person name="Grigoriev I.V."/>
        </authorList>
    </citation>
    <scope>NUCLEOTIDE SEQUENCE</scope>
    <source>
        <strain evidence="1">HWK02</strain>
    </source>
</reference>
<comment type="caution">
    <text evidence="1">The sequence shown here is derived from an EMBL/GenBank/DDBJ whole genome shotgun (WGS) entry which is preliminary data.</text>
</comment>
<protein>
    <submittedName>
        <fullName evidence="1">Uncharacterized protein</fullName>
    </submittedName>
</protein>
<gene>
    <name evidence="1" type="ORF">EDD18DRAFT_1465843</name>
</gene>
<dbReference type="EMBL" id="JAUEPU010000034">
    <property type="protein sequence ID" value="KAK0490055.1"/>
    <property type="molecule type" value="Genomic_DNA"/>
</dbReference>